<reference evidence="1" key="1">
    <citation type="submission" date="2021-01" db="EMBL/GenBank/DDBJ databases">
        <title>Whole genome shotgun sequence of Virgisporangium ochraceum NBRC 16418.</title>
        <authorList>
            <person name="Komaki H."/>
            <person name="Tamura T."/>
        </authorList>
    </citation>
    <scope>NUCLEOTIDE SEQUENCE</scope>
    <source>
        <strain evidence="1">NBRC 16418</strain>
    </source>
</reference>
<proteinExistence type="predicted"/>
<accession>A0A8J4A3J3</accession>
<protein>
    <submittedName>
        <fullName evidence="1">Uncharacterized protein</fullName>
    </submittedName>
</protein>
<gene>
    <name evidence="1" type="ORF">Voc01_090800</name>
</gene>
<evidence type="ECO:0000313" key="1">
    <source>
        <dbReference type="EMBL" id="GIJ74163.1"/>
    </source>
</evidence>
<dbReference type="AlphaFoldDB" id="A0A8J4A3J3"/>
<evidence type="ECO:0000313" key="2">
    <source>
        <dbReference type="Proteomes" id="UP000635606"/>
    </source>
</evidence>
<dbReference type="EMBL" id="BOPH01000130">
    <property type="protein sequence ID" value="GIJ74163.1"/>
    <property type="molecule type" value="Genomic_DNA"/>
</dbReference>
<keyword evidence="2" id="KW-1185">Reference proteome</keyword>
<sequence>MSPHNDSGSDEFVAPPQMFCRTCRRPLNTRARAGRIEYLHAEQLRGGAAGHPAEPVTAAEIGTVVLVCDFCSAADPVWIYTGADQETDIRVVTSEVVDFGDYQRRHRAARTVRADTEMGPLQQWGERWTACDGCAAYLDARNLYGLIGRVVDRMAAKYRRGSRLARTRADLHALYSPLFATLQPGRTAITDEHPGQRNPTPDST</sequence>
<name>A0A8J4A3J3_9ACTN</name>
<dbReference type="Proteomes" id="UP000635606">
    <property type="component" value="Unassembled WGS sequence"/>
</dbReference>
<dbReference type="RefSeq" id="WP_203933988.1">
    <property type="nucleotide sequence ID" value="NZ_BOPH01000130.1"/>
</dbReference>
<organism evidence="1 2">
    <name type="scientific">Virgisporangium ochraceum</name>
    <dbReference type="NCBI Taxonomy" id="65505"/>
    <lineage>
        <taxon>Bacteria</taxon>
        <taxon>Bacillati</taxon>
        <taxon>Actinomycetota</taxon>
        <taxon>Actinomycetes</taxon>
        <taxon>Micromonosporales</taxon>
        <taxon>Micromonosporaceae</taxon>
        <taxon>Virgisporangium</taxon>
    </lineage>
</organism>
<comment type="caution">
    <text evidence="1">The sequence shown here is derived from an EMBL/GenBank/DDBJ whole genome shotgun (WGS) entry which is preliminary data.</text>
</comment>